<organism evidence="1 2">
    <name type="scientific">Candidatus Limosilactobacillus merdavium</name>
    <dbReference type="NCBI Taxonomy" id="2838651"/>
    <lineage>
        <taxon>Bacteria</taxon>
        <taxon>Bacillati</taxon>
        <taxon>Bacillota</taxon>
        <taxon>Bacilli</taxon>
        <taxon>Lactobacillales</taxon>
        <taxon>Lactobacillaceae</taxon>
        <taxon>Limosilactobacillus</taxon>
    </lineage>
</organism>
<reference evidence="1" key="1">
    <citation type="journal article" date="2021" name="PeerJ">
        <title>Extensive microbial diversity within the chicken gut microbiome revealed by metagenomics and culture.</title>
        <authorList>
            <person name="Gilroy R."/>
            <person name="Ravi A."/>
            <person name="Getino M."/>
            <person name="Pursley I."/>
            <person name="Horton D.L."/>
            <person name="Alikhan N.F."/>
            <person name="Baker D."/>
            <person name="Gharbi K."/>
            <person name="Hall N."/>
            <person name="Watson M."/>
            <person name="Adriaenssens E.M."/>
            <person name="Foster-Nyarko E."/>
            <person name="Jarju S."/>
            <person name="Secka A."/>
            <person name="Antonio M."/>
            <person name="Oren A."/>
            <person name="Chaudhuri R.R."/>
            <person name="La Ragione R."/>
            <person name="Hildebrand F."/>
            <person name="Pallen M.J."/>
        </authorList>
    </citation>
    <scope>NUCLEOTIDE SEQUENCE</scope>
    <source>
        <strain evidence="1">876</strain>
    </source>
</reference>
<protein>
    <submittedName>
        <fullName evidence="1">Uncharacterized protein</fullName>
    </submittedName>
</protein>
<name>A0A9E2NVD7_9LACO</name>
<evidence type="ECO:0000313" key="2">
    <source>
        <dbReference type="Proteomes" id="UP000824180"/>
    </source>
</evidence>
<proteinExistence type="predicted"/>
<gene>
    <name evidence="1" type="ORF">H9843_04660</name>
</gene>
<accession>A0A9E2NVD7</accession>
<dbReference type="AlphaFoldDB" id="A0A9E2NVD7"/>
<reference evidence="1" key="2">
    <citation type="submission" date="2021-04" db="EMBL/GenBank/DDBJ databases">
        <authorList>
            <person name="Gilroy R."/>
        </authorList>
    </citation>
    <scope>NUCLEOTIDE SEQUENCE</scope>
    <source>
        <strain evidence="1">876</strain>
    </source>
</reference>
<dbReference type="EMBL" id="JAHLFK010000049">
    <property type="protein sequence ID" value="MBU3830166.1"/>
    <property type="molecule type" value="Genomic_DNA"/>
</dbReference>
<comment type="caution">
    <text evidence="1">The sequence shown here is derived from an EMBL/GenBank/DDBJ whole genome shotgun (WGS) entry which is preliminary data.</text>
</comment>
<dbReference type="Proteomes" id="UP000824180">
    <property type="component" value="Unassembled WGS sequence"/>
</dbReference>
<sequence>MVRRQVTGYFEDELGATMSGQNLMAVISAGSVTIPGIRESVVEAGRLPVNFGWYHVI</sequence>
<evidence type="ECO:0000313" key="1">
    <source>
        <dbReference type="EMBL" id="MBU3830166.1"/>
    </source>
</evidence>